<keyword evidence="2" id="KW-1003">Cell membrane</keyword>
<feature type="transmembrane region" description="Helical" evidence="6">
    <location>
        <begin position="91"/>
        <end position="113"/>
    </location>
</feature>
<dbReference type="RefSeq" id="WP_263123932.1">
    <property type="nucleotide sequence ID" value="NZ_CP106753.1"/>
</dbReference>
<dbReference type="Proteomes" id="UP001061302">
    <property type="component" value="Chromosome"/>
</dbReference>
<reference evidence="7" key="1">
    <citation type="submission" date="2022-10" db="EMBL/GenBank/DDBJ databases">
        <title>Chitiniphilus purpureus sp. nov., a novel chitin-degrading bacterium isolated from crawfish pond sediment.</title>
        <authorList>
            <person name="Li K."/>
        </authorList>
    </citation>
    <scope>NUCLEOTIDE SEQUENCE</scope>
    <source>
        <strain evidence="7">CD1</strain>
    </source>
</reference>
<feature type="transmembrane region" description="Helical" evidence="6">
    <location>
        <begin position="440"/>
        <end position="458"/>
    </location>
</feature>
<evidence type="ECO:0000256" key="3">
    <source>
        <dbReference type="ARBA" id="ARBA00022692"/>
    </source>
</evidence>
<feature type="transmembrane region" description="Helical" evidence="6">
    <location>
        <begin position="20"/>
        <end position="40"/>
    </location>
</feature>
<keyword evidence="3 6" id="KW-0812">Transmembrane</keyword>
<dbReference type="InterPro" id="IPR050833">
    <property type="entry name" value="Poly_Biosynth_Transport"/>
</dbReference>
<feature type="transmembrane region" description="Helical" evidence="6">
    <location>
        <begin position="464"/>
        <end position="484"/>
    </location>
</feature>
<feature type="transmembrane region" description="Helical" evidence="6">
    <location>
        <begin position="255"/>
        <end position="275"/>
    </location>
</feature>
<protein>
    <submittedName>
        <fullName evidence="7">Oligosaccharide flippase family protein</fullName>
    </submittedName>
</protein>
<sequence>MNAPHPYTAQRAKRSIVNFLGGKAASAVFTFGALVLLARLLEPADYGLYVAVFAFVEIFYLYTGFGLSIFAQKYITELRVKGYIGALHRALWWSCALRQLLSVICAGAVFLVFDKLAGAFDLQLGAQLLALFVVLLVFETAMRFFTELFPALLLQGHTQFIYFARSALRMPAYGWLVWQHQEASLQAVLTIDLAATAAACLYALVTLAVYTIRERVLDSGPEKLGGRRAMLSVCLQFYISQVLGQIYGNNMLRILVGKFAGLVQAAYYGFALALSDMLRNYLPGYLLLGVIRPMFVARYTASQNPQVLDDMFNFVVKMNYFTLLPLLIFFVYAGEPFLDLISHGKYGGAYPIMLVMILVVSLQCVHTAFAMINMSTGSPNITLIATLAAISGLPVALIGGRWYGAQGVVCGALVSEVVWCMVCWYGLRRGGARIAIDFRGFGKLVSTTLVISAGVLFIPHSNAAAAYTLGLVGILVYMVVLHWLRPFSDNERDWVNRVAPGRLGRLFVW</sequence>
<comment type="subcellular location">
    <subcellularLocation>
        <location evidence="1">Cell membrane</location>
        <topology evidence="1">Multi-pass membrane protein</topology>
    </subcellularLocation>
</comment>
<feature type="transmembrane region" description="Helical" evidence="6">
    <location>
        <begin position="125"/>
        <end position="145"/>
    </location>
</feature>
<dbReference type="Pfam" id="PF01943">
    <property type="entry name" value="Polysacc_synt"/>
    <property type="match status" value="1"/>
</dbReference>
<keyword evidence="5 6" id="KW-0472">Membrane</keyword>
<keyword evidence="8" id="KW-1185">Reference proteome</keyword>
<keyword evidence="4 6" id="KW-1133">Transmembrane helix</keyword>
<feature type="transmembrane region" description="Helical" evidence="6">
    <location>
        <begin position="311"/>
        <end position="333"/>
    </location>
</feature>
<evidence type="ECO:0000313" key="7">
    <source>
        <dbReference type="EMBL" id="UXY14630.1"/>
    </source>
</evidence>
<dbReference type="EMBL" id="CP106753">
    <property type="protein sequence ID" value="UXY14630.1"/>
    <property type="molecule type" value="Genomic_DNA"/>
</dbReference>
<dbReference type="PANTHER" id="PTHR30250:SF11">
    <property type="entry name" value="O-ANTIGEN TRANSPORTER-RELATED"/>
    <property type="match status" value="1"/>
</dbReference>
<evidence type="ECO:0000256" key="4">
    <source>
        <dbReference type="ARBA" id="ARBA00022989"/>
    </source>
</evidence>
<proteinExistence type="predicted"/>
<organism evidence="7 8">
    <name type="scientific">Chitiniphilus purpureus</name>
    <dbReference type="NCBI Taxonomy" id="2981137"/>
    <lineage>
        <taxon>Bacteria</taxon>
        <taxon>Pseudomonadati</taxon>
        <taxon>Pseudomonadota</taxon>
        <taxon>Betaproteobacteria</taxon>
        <taxon>Neisseriales</taxon>
        <taxon>Chitinibacteraceae</taxon>
        <taxon>Chitiniphilus</taxon>
    </lineage>
</organism>
<feature type="transmembrane region" description="Helical" evidence="6">
    <location>
        <begin position="405"/>
        <end position="428"/>
    </location>
</feature>
<evidence type="ECO:0000313" key="8">
    <source>
        <dbReference type="Proteomes" id="UP001061302"/>
    </source>
</evidence>
<evidence type="ECO:0000256" key="5">
    <source>
        <dbReference type="ARBA" id="ARBA00023136"/>
    </source>
</evidence>
<name>A0ABY6DJU9_9NEIS</name>
<gene>
    <name evidence="7" type="ORF">N8I74_15065</name>
</gene>
<dbReference type="PANTHER" id="PTHR30250">
    <property type="entry name" value="PST FAMILY PREDICTED COLANIC ACID TRANSPORTER"/>
    <property type="match status" value="1"/>
</dbReference>
<feature type="transmembrane region" description="Helical" evidence="6">
    <location>
        <begin position="187"/>
        <end position="209"/>
    </location>
</feature>
<feature type="transmembrane region" description="Helical" evidence="6">
    <location>
        <begin position="381"/>
        <end position="399"/>
    </location>
</feature>
<accession>A0ABY6DJU9</accession>
<evidence type="ECO:0000256" key="2">
    <source>
        <dbReference type="ARBA" id="ARBA00022475"/>
    </source>
</evidence>
<feature type="transmembrane region" description="Helical" evidence="6">
    <location>
        <begin position="348"/>
        <end position="369"/>
    </location>
</feature>
<feature type="transmembrane region" description="Helical" evidence="6">
    <location>
        <begin position="46"/>
        <end position="70"/>
    </location>
</feature>
<feature type="transmembrane region" description="Helical" evidence="6">
    <location>
        <begin position="281"/>
        <end position="299"/>
    </location>
</feature>
<evidence type="ECO:0000256" key="6">
    <source>
        <dbReference type="SAM" id="Phobius"/>
    </source>
</evidence>
<evidence type="ECO:0000256" key="1">
    <source>
        <dbReference type="ARBA" id="ARBA00004651"/>
    </source>
</evidence>
<dbReference type="InterPro" id="IPR002797">
    <property type="entry name" value="Polysacc_synth"/>
</dbReference>